<evidence type="ECO:0000256" key="7">
    <source>
        <dbReference type="ARBA" id="ARBA00022763"/>
    </source>
</evidence>
<dbReference type="Pfam" id="PF02732">
    <property type="entry name" value="ERCC4"/>
    <property type="match status" value="1"/>
</dbReference>
<dbReference type="AlphaFoldDB" id="A0AAD1Y7Y9"/>
<dbReference type="GO" id="GO:0000712">
    <property type="term" value="P:resolution of meiotic recombination intermediates"/>
    <property type="evidence" value="ECO:0007669"/>
    <property type="project" value="TreeGrafter"/>
</dbReference>
<dbReference type="PANTHER" id="PTHR13451">
    <property type="entry name" value="CLASS II CROSSOVER JUNCTION ENDONUCLEASE MUS81"/>
    <property type="match status" value="1"/>
</dbReference>
<feature type="region of interest" description="Disordered" evidence="15">
    <location>
        <begin position="11"/>
        <end position="30"/>
    </location>
</feature>
<sequence>MWRGGKGRYFFNKSKSHNQNQGRSFKKYTPCPKRALNNSNQYFMDEFLALYKKVNKSGGYSNMSSCYKRVCLALSKYPFPIVKSAQCKHLEGVGDKMQDMFHKFIKRRESKYLEKQREHPDFDEDNHLTLAQKIVAEDHQIRAQETGLNNLFKRKKVGELDGEGIGNIDRNNLNAGTKRRKKLEGFLDIGSSTWSMFLACYFISFYKGADQEAIKFDKHSIQNMLNHISRQVGKNIPIDKKFDKDEFDRVLKSELIIKDNDDNYSITAKGIKRAIRICKDAGILVEVRKAHGPNNPEKTNEVSVSLFDRNMLPQMEKFSSGTQVKGDDFSIEQENKIFSGIVNDLEDTIQNTKDNIHDKDDNDTTEIAHSSNHEENGLLNFKEGLDTVKEEEDEEEEKHVQLEFKDEPRDDKPHNFKLVLIIDNREVRTREDRDYLYNKLSDCNIYCERRSLPLGDFIWLLRVPRKYKKLSKKEEKRRAKLKKKKQTAEEVIKEEEIENSDKENDDKKDFMDMYNEEDLLDPNEIDFTNPDHYYEYVLDLIIERKTSNDLAASIRDGRYDEQKYRLRNCGINNVVYLIEGKLKGKQNIPESTLDTACLHTRLYSEFSIIKTDSEKDTLRWFVEVHNFIEQSMKKWSAYKCQTSFMEYSSFAKDSAKSGNKTLENVFAQQLRGIKGLGPENLSIIVKVFRTPSLLFGCYDRCRTDAQALNLLNSAKLEYFTKRLNQENESEIELAQVISNAKPKKFSEKLKGSLAKDVFKKVNKKISEMLYKIYYCNNYSK</sequence>
<evidence type="ECO:0000256" key="14">
    <source>
        <dbReference type="SAM" id="Coils"/>
    </source>
</evidence>
<keyword evidence="12 13" id="KW-0539">Nucleus</keyword>
<evidence type="ECO:0000256" key="13">
    <source>
        <dbReference type="RuleBase" id="RU369042"/>
    </source>
</evidence>
<feature type="region of interest" description="Disordered" evidence="15">
    <location>
        <begin position="355"/>
        <end position="375"/>
    </location>
</feature>
<keyword evidence="11 13" id="KW-0234">DNA repair</keyword>
<dbReference type="Gene3D" id="3.40.50.10130">
    <property type="match status" value="1"/>
</dbReference>
<keyword evidence="5 13" id="KW-0479">Metal-binding</keyword>
<evidence type="ECO:0000256" key="11">
    <source>
        <dbReference type="ARBA" id="ARBA00023204"/>
    </source>
</evidence>
<dbReference type="InterPro" id="IPR047416">
    <property type="entry name" value="XPF_nuclease_Mus81"/>
</dbReference>
<evidence type="ECO:0000256" key="1">
    <source>
        <dbReference type="ARBA" id="ARBA00001946"/>
    </source>
</evidence>
<evidence type="ECO:0000256" key="15">
    <source>
        <dbReference type="SAM" id="MobiDB-lite"/>
    </source>
</evidence>
<keyword evidence="7 13" id="KW-0227">DNA damage</keyword>
<dbReference type="Gene3D" id="1.10.150.670">
    <property type="entry name" value="Crossover junction endonuclease EME1, DNA-binding domain"/>
    <property type="match status" value="1"/>
</dbReference>
<dbReference type="InterPro" id="IPR011335">
    <property type="entry name" value="Restrct_endonuc-II-like"/>
</dbReference>
<evidence type="ECO:0000313" key="17">
    <source>
        <dbReference type="EMBL" id="CAI2387101.1"/>
    </source>
</evidence>
<comment type="function">
    <text evidence="13">Interacts with EME1 to form a DNA structure-specific endonuclease with substrate preference for branched DNA structures with a 5'-end at the branch nick. Typical substrates include 3'-flap structures, D-loops, replication forks and nicked Holliday junctions. May be required in mitosis for the processing of stalled or collapsed replication fork intermediates. May be required in meiosis for the repair of meiosis-specific double strand breaks subsequent to single-end invasion (SEI).</text>
</comment>
<dbReference type="Gene3D" id="1.10.150.110">
    <property type="entry name" value="DNA polymerase beta, N-terminal domain-like"/>
    <property type="match status" value="1"/>
</dbReference>
<evidence type="ECO:0000256" key="8">
    <source>
        <dbReference type="ARBA" id="ARBA00022801"/>
    </source>
</evidence>
<evidence type="ECO:0000313" key="18">
    <source>
        <dbReference type="Proteomes" id="UP001295684"/>
    </source>
</evidence>
<dbReference type="GO" id="GO:0000727">
    <property type="term" value="P:double-strand break repair via break-induced replication"/>
    <property type="evidence" value="ECO:0007669"/>
    <property type="project" value="UniProtKB-UniRule"/>
</dbReference>
<comment type="subcellular location">
    <subcellularLocation>
        <location evidence="2 13">Nucleus</location>
    </subcellularLocation>
</comment>
<name>A0AAD1Y7Y9_EUPCR</name>
<dbReference type="EC" id="3.1.22.-" evidence="13"/>
<keyword evidence="6 13" id="KW-0255">Endonuclease</keyword>
<dbReference type="GO" id="GO:0031573">
    <property type="term" value="P:mitotic intra-S DNA damage checkpoint signaling"/>
    <property type="evidence" value="ECO:0007669"/>
    <property type="project" value="TreeGrafter"/>
</dbReference>
<evidence type="ECO:0000256" key="9">
    <source>
        <dbReference type="ARBA" id="ARBA00022842"/>
    </source>
</evidence>
<feature type="domain" description="ERCC4" evidence="16">
    <location>
        <begin position="419"/>
        <end position="582"/>
    </location>
</feature>
<dbReference type="InterPro" id="IPR006166">
    <property type="entry name" value="ERCC4_domain"/>
</dbReference>
<dbReference type="GO" id="GO:0005634">
    <property type="term" value="C:nucleus"/>
    <property type="evidence" value="ECO:0007669"/>
    <property type="project" value="UniProtKB-SubCell"/>
</dbReference>
<dbReference type="EMBL" id="CAMPGE010029622">
    <property type="protein sequence ID" value="CAI2387101.1"/>
    <property type="molecule type" value="Genomic_DNA"/>
</dbReference>
<evidence type="ECO:0000256" key="4">
    <source>
        <dbReference type="ARBA" id="ARBA00022722"/>
    </source>
</evidence>
<comment type="similarity">
    <text evidence="3 13">Belongs to the XPF family.</text>
</comment>
<comment type="cofactor">
    <cofactor evidence="1 13">
        <name>Mg(2+)</name>
        <dbReference type="ChEBI" id="CHEBI:18420"/>
    </cofactor>
</comment>
<protein>
    <recommendedName>
        <fullName evidence="13">Crossover junction endonuclease MUS81</fullName>
        <ecNumber evidence="13">3.1.22.-</ecNumber>
    </recommendedName>
</protein>
<evidence type="ECO:0000256" key="6">
    <source>
        <dbReference type="ARBA" id="ARBA00022759"/>
    </source>
</evidence>
<dbReference type="SUPFAM" id="SSF52980">
    <property type="entry name" value="Restriction endonuclease-like"/>
    <property type="match status" value="1"/>
</dbReference>
<evidence type="ECO:0000256" key="5">
    <source>
        <dbReference type="ARBA" id="ARBA00022723"/>
    </source>
</evidence>
<comment type="caution">
    <text evidence="17">The sequence shown here is derived from an EMBL/GenBank/DDBJ whole genome shotgun (WGS) entry which is preliminary data.</text>
</comment>
<evidence type="ECO:0000259" key="16">
    <source>
        <dbReference type="SMART" id="SM00891"/>
    </source>
</evidence>
<keyword evidence="18" id="KW-1185">Reference proteome</keyword>
<keyword evidence="4 13" id="KW-0540">Nuclease</keyword>
<gene>
    <name evidence="17" type="ORF">ECRASSUSDP1_LOCUS28728</name>
</gene>
<dbReference type="InterPro" id="IPR027421">
    <property type="entry name" value="DNA_pol_lamdba_lyase_dom_sf"/>
</dbReference>
<evidence type="ECO:0000256" key="10">
    <source>
        <dbReference type="ARBA" id="ARBA00023172"/>
    </source>
</evidence>
<dbReference type="PANTHER" id="PTHR13451:SF0">
    <property type="entry name" value="CROSSOVER JUNCTION ENDONUCLEASE MUS81"/>
    <property type="match status" value="1"/>
</dbReference>
<dbReference type="GO" id="GO:0048257">
    <property type="term" value="F:3'-flap endonuclease activity"/>
    <property type="evidence" value="ECO:0007669"/>
    <property type="project" value="TreeGrafter"/>
</dbReference>
<dbReference type="InterPro" id="IPR033309">
    <property type="entry name" value="Mus81"/>
</dbReference>
<keyword evidence="10 13" id="KW-0233">DNA recombination</keyword>
<evidence type="ECO:0000256" key="3">
    <source>
        <dbReference type="ARBA" id="ARBA00010015"/>
    </source>
</evidence>
<dbReference type="Proteomes" id="UP001295684">
    <property type="component" value="Unassembled WGS sequence"/>
</dbReference>
<dbReference type="GO" id="GO:0006308">
    <property type="term" value="P:DNA catabolic process"/>
    <property type="evidence" value="ECO:0007669"/>
    <property type="project" value="UniProtKB-UniRule"/>
</dbReference>
<dbReference type="GO" id="GO:0046872">
    <property type="term" value="F:metal ion binding"/>
    <property type="evidence" value="ECO:0007669"/>
    <property type="project" value="UniProtKB-UniRule"/>
</dbReference>
<keyword evidence="9 13" id="KW-0460">Magnesium</keyword>
<keyword evidence="8 13" id="KW-0378">Hydrolase</keyword>
<feature type="coiled-coil region" evidence="14">
    <location>
        <begin position="471"/>
        <end position="505"/>
    </location>
</feature>
<dbReference type="SUPFAM" id="SSF47802">
    <property type="entry name" value="DNA polymerase beta, N-terminal domain-like"/>
    <property type="match status" value="1"/>
</dbReference>
<dbReference type="GO" id="GO:0003677">
    <property type="term" value="F:DNA binding"/>
    <property type="evidence" value="ECO:0007669"/>
    <property type="project" value="UniProtKB-UniRule"/>
</dbReference>
<comment type="subunit">
    <text evidence="13">Interacts with EME1.</text>
</comment>
<organism evidence="17 18">
    <name type="scientific">Euplotes crassus</name>
    <dbReference type="NCBI Taxonomy" id="5936"/>
    <lineage>
        <taxon>Eukaryota</taxon>
        <taxon>Sar</taxon>
        <taxon>Alveolata</taxon>
        <taxon>Ciliophora</taxon>
        <taxon>Intramacronucleata</taxon>
        <taxon>Spirotrichea</taxon>
        <taxon>Hypotrichia</taxon>
        <taxon>Euplotida</taxon>
        <taxon>Euplotidae</taxon>
        <taxon>Moneuplotes</taxon>
    </lineage>
</organism>
<accession>A0AAD1Y7Y9</accession>
<dbReference type="GO" id="GO:0048476">
    <property type="term" value="C:Holliday junction resolvase complex"/>
    <property type="evidence" value="ECO:0007669"/>
    <property type="project" value="UniProtKB-UniRule"/>
</dbReference>
<dbReference type="SMART" id="SM00891">
    <property type="entry name" value="ERCC4"/>
    <property type="match status" value="1"/>
</dbReference>
<reference evidence="17" key="1">
    <citation type="submission" date="2023-07" db="EMBL/GenBank/DDBJ databases">
        <authorList>
            <consortium name="AG Swart"/>
            <person name="Singh M."/>
            <person name="Singh A."/>
            <person name="Seah K."/>
            <person name="Emmerich C."/>
        </authorList>
    </citation>
    <scope>NUCLEOTIDE SEQUENCE</scope>
    <source>
        <strain evidence="17">DP1</strain>
    </source>
</reference>
<evidence type="ECO:0000256" key="2">
    <source>
        <dbReference type="ARBA" id="ARBA00004123"/>
    </source>
</evidence>
<evidence type="ECO:0000256" key="12">
    <source>
        <dbReference type="ARBA" id="ARBA00023242"/>
    </source>
</evidence>
<dbReference type="InterPro" id="IPR042530">
    <property type="entry name" value="EME1/EME2_C"/>
</dbReference>
<dbReference type="CDD" id="cd20074">
    <property type="entry name" value="XPF_nuclease_Mus81"/>
    <property type="match status" value="1"/>
</dbReference>
<keyword evidence="14" id="KW-0175">Coiled coil</keyword>
<dbReference type="GO" id="GO:0008821">
    <property type="term" value="F:crossover junction DNA endonuclease activity"/>
    <property type="evidence" value="ECO:0007669"/>
    <property type="project" value="UniProtKB-UniRule"/>
</dbReference>
<proteinExistence type="inferred from homology"/>